<dbReference type="AlphaFoldDB" id="A0A9X0DQU4"/>
<feature type="transmembrane region" description="Helical" evidence="2">
    <location>
        <begin position="98"/>
        <end position="118"/>
    </location>
</feature>
<evidence type="ECO:0000256" key="1">
    <source>
        <dbReference type="SAM" id="MobiDB-lite"/>
    </source>
</evidence>
<feature type="region of interest" description="Disordered" evidence="1">
    <location>
        <begin position="51"/>
        <end position="70"/>
    </location>
</feature>
<keyword evidence="2" id="KW-1133">Transmembrane helix</keyword>
<gene>
    <name evidence="3" type="ORF">OCU04_001083</name>
</gene>
<dbReference type="PANTHER" id="PTHR35394:SF5">
    <property type="entry name" value="DUF3176 DOMAIN-CONTAINING PROTEIN"/>
    <property type="match status" value="1"/>
</dbReference>
<name>A0A9X0DQU4_9HELO</name>
<evidence type="ECO:0000313" key="4">
    <source>
        <dbReference type="Proteomes" id="UP001152300"/>
    </source>
</evidence>
<organism evidence="3 4">
    <name type="scientific">Sclerotinia nivalis</name>
    <dbReference type="NCBI Taxonomy" id="352851"/>
    <lineage>
        <taxon>Eukaryota</taxon>
        <taxon>Fungi</taxon>
        <taxon>Dikarya</taxon>
        <taxon>Ascomycota</taxon>
        <taxon>Pezizomycotina</taxon>
        <taxon>Leotiomycetes</taxon>
        <taxon>Helotiales</taxon>
        <taxon>Sclerotiniaceae</taxon>
        <taxon>Sclerotinia</taxon>
    </lineage>
</organism>
<accession>A0A9X0DQU4</accession>
<evidence type="ECO:0000256" key="2">
    <source>
        <dbReference type="SAM" id="Phobius"/>
    </source>
</evidence>
<dbReference type="Proteomes" id="UP001152300">
    <property type="component" value="Unassembled WGS sequence"/>
</dbReference>
<feature type="transmembrane region" description="Helical" evidence="2">
    <location>
        <begin position="198"/>
        <end position="216"/>
    </location>
</feature>
<feature type="transmembrane region" description="Helical" evidence="2">
    <location>
        <begin position="640"/>
        <end position="663"/>
    </location>
</feature>
<dbReference type="Pfam" id="PF11374">
    <property type="entry name" value="DUF3176"/>
    <property type="match status" value="1"/>
</dbReference>
<comment type="caution">
    <text evidence="3">The sequence shown here is derived from an EMBL/GenBank/DDBJ whole genome shotgun (WGS) entry which is preliminary data.</text>
</comment>
<proteinExistence type="predicted"/>
<keyword evidence="2" id="KW-0812">Transmembrane</keyword>
<sequence length="746" mass="83197">MSNRPSLPDLDFGDINITPPSLKRQSQPYIKHSRNATPHETESITQLPSSFSDASSLLDSTSPTPNVSVKSIPSHSQARVRDIRHFFMDYYIHWKWEFSASLFILACPIIIITTLYPYAEQPLPQWPFQISINTLLSIYSLVFKTCLTFVIASCIGQLQWSWFSSHRPLYDLVRYDRATRGPWGSVQLLCSNHIRHPLTGLGAVILIAAVAIDPFIQQLVSPYDCSIALLSLNATLPRTNHFDLEWSRSRNTPGFPVRSAAYTPSTFIDWQCLTGNCTFSQMYGTVAYCSSCEDCSSKLFFETKCYDKEIDANITSATGHCADNLISFVTTSLYTGDDIKPEDSQSGFWVNETIASSTPSMPVFGRLAISTYQGKHNQSSPSEKAYILIPRAIDPVNRFDPNTGVSWTDCNTAVALDTWRCRGYGAAVCSLQPCVRNYNATINGTQLNEQIISSSGASRWGLVTEKIDEFGNLDSWIGMIDTHCLTEEENEILRRQGYKIDGSSQWLAFKRSIVSSHTEENLVSSLLSNHCLYLMKNIMWPWDGSFVYWNEVLGDNFWGDVENESSGVSDGLVNLDDPTGPSMMVDLYNNGYIDFKDVQETFSNISDITSAWIRTHGNSTYSDPAIGEVLHYATCLHVRWPWLAFTATLALLSLAFFIAIVVVTDRQRLLVWKSSPLALMIGGPNAEISSESTLDVIEKKSKKLLVTLVKGSKPHVQIVGKDNGLVDLADGGIRNSISTLRDDLMG</sequence>
<dbReference type="PANTHER" id="PTHR35394">
    <property type="entry name" value="DUF3176 DOMAIN-CONTAINING PROTEIN"/>
    <property type="match status" value="1"/>
</dbReference>
<keyword evidence="2" id="KW-0472">Membrane</keyword>
<keyword evidence="4" id="KW-1185">Reference proteome</keyword>
<feature type="compositionally biased region" description="Low complexity" evidence="1">
    <location>
        <begin position="51"/>
        <end position="65"/>
    </location>
</feature>
<dbReference type="EMBL" id="JAPEIS010000001">
    <property type="protein sequence ID" value="KAJ8070712.1"/>
    <property type="molecule type" value="Genomic_DNA"/>
</dbReference>
<feature type="region of interest" description="Disordered" evidence="1">
    <location>
        <begin position="1"/>
        <end position="44"/>
    </location>
</feature>
<dbReference type="InterPro" id="IPR021514">
    <property type="entry name" value="DUF3176"/>
</dbReference>
<evidence type="ECO:0000313" key="3">
    <source>
        <dbReference type="EMBL" id="KAJ8070712.1"/>
    </source>
</evidence>
<feature type="transmembrane region" description="Helical" evidence="2">
    <location>
        <begin position="138"/>
        <end position="158"/>
    </location>
</feature>
<protein>
    <submittedName>
        <fullName evidence="3">Uncharacterized protein</fullName>
    </submittedName>
</protein>
<dbReference type="OrthoDB" id="5242705at2759"/>
<reference evidence="3" key="1">
    <citation type="submission" date="2022-11" db="EMBL/GenBank/DDBJ databases">
        <title>Genome Resource of Sclerotinia nivalis Strain SnTB1, a Plant Pathogen Isolated from American Ginseng.</title>
        <authorList>
            <person name="Fan S."/>
        </authorList>
    </citation>
    <scope>NUCLEOTIDE SEQUENCE</scope>
    <source>
        <strain evidence="3">SnTB1</strain>
    </source>
</reference>